<sequence length="238" mass="28116">MLNTGSPLYKQVAEQIKKDIIKAKLNKDEAIPSENKLVTKYQVSRVTIRQAIQLLVQEDILYKVRGSGTYVKNVKIEHDIYRLQSFTEEMTHLNQTPTNQILDFNMQNPSETIKETLQLKDGEKVFFIRRLRCVDDEPMILEETYMPVSLFPDLSVEVMTKSKYDYVEKKGYVIKERQGEILPLSPNEELKKTLQLENDSSILSMNLWAYFEDDTIFEFTKLYYRSEKYTFKFTSKRF</sequence>
<dbReference type="InterPro" id="IPR036388">
    <property type="entry name" value="WH-like_DNA-bd_sf"/>
</dbReference>
<dbReference type="Gene3D" id="3.40.1410.10">
    <property type="entry name" value="Chorismate lyase-like"/>
    <property type="match status" value="1"/>
</dbReference>
<dbReference type="EMBL" id="BMEL01000002">
    <property type="protein sequence ID" value="GGF20083.1"/>
    <property type="molecule type" value="Genomic_DNA"/>
</dbReference>
<dbReference type="PANTHER" id="PTHR44846">
    <property type="entry name" value="MANNOSYL-D-GLYCERATE TRANSPORT/METABOLISM SYSTEM REPRESSOR MNGR-RELATED"/>
    <property type="match status" value="1"/>
</dbReference>
<dbReference type="InterPro" id="IPR011663">
    <property type="entry name" value="UTRA"/>
</dbReference>
<dbReference type="GO" id="GO:0003677">
    <property type="term" value="F:DNA binding"/>
    <property type="evidence" value="ECO:0007669"/>
    <property type="project" value="UniProtKB-KW"/>
</dbReference>
<dbReference type="AlphaFoldDB" id="A0A917B5E0"/>
<reference evidence="5" key="2">
    <citation type="submission" date="2020-09" db="EMBL/GenBank/DDBJ databases">
        <authorList>
            <person name="Sun Q."/>
            <person name="Zhou Y."/>
        </authorList>
    </citation>
    <scope>NUCLEOTIDE SEQUENCE</scope>
    <source>
        <strain evidence="5">CGMCC 1.12153</strain>
    </source>
</reference>
<keyword evidence="6" id="KW-1185">Reference proteome</keyword>
<reference evidence="5" key="1">
    <citation type="journal article" date="2014" name="Int. J. Syst. Evol. Microbiol.">
        <title>Complete genome sequence of Corynebacterium casei LMG S-19264T (=DSM 44701T), isolated from a smear-ripened cheese.</title>
        <authorList>
            <consortium name="US DOE Joint Genome Institute (JGI-PGF)"/>
            <person name="Walter F."/>
            <person name="Albersmeier A."/>
            <person name="Kalinowski J."/>
            <person name="Ruckert C."/>
        </authorList>
    </citation>
    <scope>NUCLEOTIDE SEQUENCE</scope>
    <source>
        <strain evidence="5">CGMCC 1.12153</strain>
    </source>
</reference>
<accession>A0A917B5E0</accession>
<dbReference type="CDD" id="cd07377">
    <property type="entry name" value="WHTH_GntR"/>
    <property type="match status" value="1"/>
</dbReference>
<dbReference type="SUPFAM" id="SSF64288">
    <property type="entry name" value="Chorismate lyase-like"/>
    <property type="match status" value="1"/>
</dbReference>
<evidence type="ECO:0000259" key="4">
    <source>
        <dbReference type="PROSITE" id="PS50949"/>
    </source>
</evidence>
<dbReference type="InterPro" id="IPR028978">
    <property type="entry name" value="Chorismate_lyase_/UTRA_dom_sf"/>
</dbReference>
<dbReference type="SUPFAM" id="SSF46785">
    <property type="entry name" value="Winged helix' DNA-binding domain"/>
    <property type="match status" value="1"/>
</dbReference>
<dbReference type="Proteomes" id="UP000660110">
    <property type="component" value="Unassembled WGS sequence"/>
</dbReference>
<comment type="caution">
    <text evidence="5">The sequence shown here is derived from an EMBL/GenBank/DDBJ whole genome shotgun (WGS) entry which is preliminary data.</text>
</comment>
<dbReference type="Pfam" id="PF07702">
    <property type="entry name" value="UTRA"/>
    <property type="match status" value="1"/>
</dbReference>
<evidence type="ECO:0000313" key="6">
    <source>
        <dbReference type="Proteomes" id="UP000660110"/>
    </source>
</evidence>
<evidence type="ECO:0000313" key="5">
    <source>
        <dbReference type="EMBL" id="GGF20083.1"/>
    </source>
</evidence>
<dbReference type="RefSeq" id="WP_229735051.1">
    <property type="nucleotide sequence ID" value="NZ_BMEL01000002.1"/>
</dbReference>
<dbReference type="Gene3D" id="1.10.10.10">
    <property type="entry name" value="Winged helix-like DNA-binding domain superfamily/Winged helix DNA-binding domain"/>
    <property type="match status" value="1"/>
</dbReference>
<keyword evidence="3" id="KW-0804">Transcription</keyword>
<dbReference type="PROSITE" id="PS50949">
    <property type="entry name" value="HTH_GNTR"/>
    <property type="match status" value="1"/>
</dbReference>
<organism evidence="5 6">
    <name type="scientific">Halobacillus andaensis</name>
    <dbReference type="NCBI Taxonomy" id="1176239"/>
    <lineage>
        <taxon>Bacteria</taxon>
        <taxon>Bacillati</taxon>
        <taxon>Bacillota</taxon>
        <taxon>Bacilli</taxon>
        <taxon>Bacillales</taxon>
        <taxon>Bacillaceae</taxon>
        <taxon>Halobacillus</taxon>
    </lineage>
</organism>
<protein>
    <submittedName>
        <fullName evidence="5">Mannosyl-D-glycerate transport/metabolism system repressor MngR</fullName>
    </submittedName>
</protein>
<keyword evidence="1" id="KW-0805">Transcription regulation</keyword>
<proteinExistence type="predicted"/>
<dbReference type="InterPro" id="IPR000524">
    <property type="entry name" value="Tscrpt_reg_HTH_GntR"/>
</dbReference>
<dbReference type="SMART" id="SM00866">
    <property type="entry name" value="UTRA"/>
    <property type="match status" value="1"/>
</dbReference>
<dbReference type="GO" id="GO:0045892">
    <property type="term" value="P:negative regulation of DNA-templated transcription"/>
    <property type="evidence" value="ECO:0007669"/>
    <property type="project" value="TreeGrafter"/>
</dbReference>
<evidence type="ECO:0000256" key="1">
    <source>
        <dbReference type="ARBA" id="ARBA00023015"/>
    </source>
</evidence>
<dbReference type="SMART" id="SM00345">
    <property type="entry name" value="HTH_GNTR"/>
    <property type="match status" value="1"/>
</dbReference>
<evidence type="ECO:0000256" key="3">
    <source>
        <dbReference type="ARBA" id="ARBA00023163"/>
    </source>
</evidence>
<dbReference type="InterPro" id="IPR050679">
    <property type="entry name" value="Bact_HTH_transcr_reg"/>
</dbReference>
<keyword evidence="2" id="KW-0238">DNA-binding</keyword>
<gene>
    <name evidence="5" type="primary">mngR</name>
    <name evidence="5" type="ORF">GCM10010954_18550</name>
</gene>
<dbReference type="Pfam" id="PF00392">
    <property type="entry name" value="GntR"/>
    <property type="match status" value="1"/>
</dbReference>
<evidence type="ECO:0000256" key="2">
    <source>
        <dbReference type="ARBA" id="ARBA00023125"/>
    </source>
</evidence>
<dbReference type="InterPro" id="IPR036390">
    <property type="entry name" value="WH_DNA-bd_sf"/>
</dbReference>
<dbReference type="PRINTS" id="PR00035">
    <property type="entry name" value="HTHGNTR"/>
</dbReference>
<dbReference type="FunFam" id="1.10.10.10:FF:000079">
    <property type="entry name" value="GntR family transcriptional regulator"/>
    <property type="match status" value="1"/>
</dbReference>
<feature type="domain" description="HTH gntR-type" evidence="4">
    <location>
        <begin position="6"/>
        <end position="74"/>
    </location>
</feature>
<dbReference type="PANTHER" id="PTHR44846:SF1">
    <property type="entry name" value="MANNOSYL-D-GLYCERATE TRANSPORT_METABOLISM SYSTEM REPRESSOR MNGR-RELATED"/>
    <property type="match status" value="1"/>
</dbReference>
<name>A0A917B5E0_HALAA</name>
<dbReference type="GO" id="GO:0003700">
    <property type="term" value="F:DNA-binding transcription factor activity"/>
    <property type="evidence" value="ECO:0007669"/>
    <property type="project" value="InterPro"/>
</dbReference>